<dbReference type="Pfam" id="PF14368">
    <property type="entry name" value="LTP_2"/>
    <property type="match status" value="1"/>
</dbReference>
<dbReference type="InterPro" id="IPR016140">
    <property type="entry name" value="Bifunc_inhib/LTP/seed_store"/>
</dbReference>
<comment type="similarity">
    <text evidence="1">Belongs to the plant LTP family.</text>
</comment>
<protein>
    <recommendedName>
        <fullName evidence="6">Bifunctional inhibitor/plant lipid transfer protein/seed storage helical domain-containing protein</fullName>
    </recommendedName>
</protein>
<evidence type="ECO:0000256" key="2">
    <source>
        <dbReference type="ARBA" id="ARBA00022729"/>
    </source>
</evidence>
<dbReference type="InterPro" id="IPR036312">
    <property type="entry name" value="Bifun_inhib/LTP/seed_sf"/>
</dbReference>
<feature type="domain" description="Bifunctional inhibitor/plant lipid transfer protein/seed storage helical" evidence="6">
    <location>
        <begin position="23"/>
        <end position="102"/>
    </location>
</feature>
<sequence length="144" mass="15872">MKTHSKLLLDMASLLLLITTLCAAASTNLLDCDDTLVGLASCLDYVTDASDYPTDECCEQFTGICQAENPCCCAFIDGSANEFLGEPIDPERAENLPYACDYVPGASQARSKPKIHLQLMFGLYHQRSKQSNFTKSFEDCLIKR</sequence>
<gene>
    <name evidence="7" type="ORF">LUZ63_001040</name>
</gene>
<evidence type="ECO:0000256" key="3">
    <source>
        <dbReference type="ARBA" id="ARBA00023157"/>
    </source>
</evidence>
<dbReference type="Gene3D" id="1.10.110.10">
    <property type="entry name" value="Plant lipid-transfer and hydrophobic proteins"/>
    <property type="match status" value="1"/>
</dbReference>
<dbReference type="PANTHER" id="PTHR33044">
    <property type="entry name" value="BIFUNCTIONAL INHIBITOR/LIPID-TRANSFER PROTEIN/SEED STORAGE 2S ALBUMIN SUPERFAMILY PROTEIN-RELATED"/>
    <property type="match status" value="1"/>
</dbReference>
<reference evidence="7" key="1">
    <citation type="journal article" date="2022" name="Cell">
        <title>Repeat-based holocentromeres influence genome architecture and karyotype evolution.</title>
        <authorList>
            <person name="Hofstatter P.G."/>
            <person name="Thangavel G."/>
            <person name="Lux T."/>
            <person name="Neumann P."/>
            <person name="Vondrak T."/>
            <person name="Novak P."/>
            <person name="Zhang M."/>
            <person name="Costa L."/>
            <person name="Castellani M."/>
            <person name="Scott A."/>
            <person name="Toegelov H."/>
            <person name="Fuchs J."/>
            <person name="Mata-Sucre Y."/>
            <person name="Dias Y."/>
            <person name="Vanzela A.L.L."/>
            <person name="Huettel B."/>
            <person name="Almeida C.C.S."/>
            <person name="Simkova H."/>
            <person name="Souza G."/>
            <person name="Pedrosa-Harand A."/>
            <person name="Macas J."/>
            <person name="Mayer K.F.X."/>
            <person name="Houben A."/>
            <person name="Marques A."/>
        </authorList>
    </citation>
    <scope>NUCLEOTIDE SEQUENCE</scope>
    <source>
        <strain evidence="7">RhyBre1mFocal</strain>
    </source>
</reference>
<dbReference type="InterPro" id="IPR043325">
    <property type="entry name" value="LTSS"/>
</dbReference>
<name>A0A9Q0HWP3_9POAL</name>
<evidence type="ECO:0000313" key="8">
    <source>
        <dbReference type="Proteomes" id="UP001151287"/>
    </source>
</evidence>
<proteinExistence type="inferred from homology"/>
<accession>A0A9Q0HWP3</accession>
<feature type="signal peptide" evidence="5">
    <location>
        <begin position="1"/>
        <end position="24"/>
    </location>
</feature>
<dbReference type="AlphaFoldDB" id="A0A9Q0HWP3"/>
<evidence type="ECO:0000256" key="1">
    <source>
        <dbReference type="ARBA" id="ARBA00009748"/>
    </source>
</evidence>
<dbReference type="Proteomes" id="UP001151287">
    <property type="component" value="Unassembled WGS sequence"/>
</dbReference>
<comment type="caution">
    <text evidence="7">The sequence shown here is derived from an EMBL/GenBank/DDBJ whole genome shotgun (WGS) entry which is preliminary data.</text>
</comment>
<keyword evidence="2 5" id="KW-0732">Signal</keyword>
<evidence type="ECO:0000259" key="6">
    <source>
        <dbReference type="Pfam" id="PF14368"/>
    </source>
</evidence>
<evidence type="ECO:0000256" key="5">
    <source>
        <dbReference type="SAM" id="SignalP"/>
    </source>
</evidence>
<evidence type="ECO:0000313" key="7">
    <source>
        <dbReference type="EMBL" id="KAJ1701261.1"/>
    </source>
</evidence>
<dbReference type="CDD" id="cd00010">
    <property type="entry name" value="AAI_LTSS"/>
    <property type="match status" value="1"/>
</dbReference>
<keyword evidence="3" id="KW-1015">Disulfide bond</keyword>
<dbReference type="OrthoDB" id="681759at2759"/>
<dbReference type="EMBL" id="JAMQYH010000001">
    <property type="protein sequence ID" value="KAJ1701261.1"/>
    <property type="molecule type" value="Genomic_DNA"/>
</dbReference>
<evidence type="ECO:0000256" key="4">
    <source>
        <dbReference type="ARBA" id="ARBA00023180"/>
    </source>
</evidence>
<dbReference type="SUPFAM" id="SSF47699">
    <property type="entry name" value="Bifunctional inhibitor/lipid-transfer protein/seed storage 2S albumin"/>
    <property type="match status" value="1"/>
</dbReference>
<keyword evidence="4" id="KW-0325">Glycoprotein</keyword>
<keyword evidence="8" id="KW-1185">Reference proteome</keyword>
<feature type="chain" id="PRO_5040316498" description="Bifunctional inhibitor/plant lipid transfer protein/seed storage helical domain-containing protein" evidence="5">
    <location>
        <begin position="25"/>
        <end position="144"/>
    </location>
</feature>
<organism evidence="7 8">
    <name type="scientific">Rhynchospora breviuscula</name>
    <dbReference type="NCBI Taxonomy" id="2022672"/>
    <lineage>
        <taxon>Eukaryota</taxon>
        <taxon>Viridiplantae</taxon>
        <taxon>Streptophyta</taxon>
        <taxon>Embryophyta</taxon>
        <taxon>Tracheophyta</taxon>
        <taxon>Spermatophyta</taxon>
        <taxon>Magnoliopsida</taxon>
        <taxon>Liliopsida</taxon>
        <taxon>Poales</taxon>
        <taxon>Cyperaceae</taxon>
        <taxon>Cyperoideae</taxon>
        <taxon>Rhynchosporeae</taxon>
        <taxon>Rhynchospora</taxon>
    </lineage>
</organism>